<organism evidence="1 2">
    <name type="scientific">Hoeflea poritis</name>
    <dbReference type="NCBI Taxonomy" id="2993659"/>
    <lineage>
        <taxon>Bacteria</taxon>
        <taxon>Pseudomonadati</taxon>
        <taxon>Pseudomonadota</taxon>
        <taxon>Alphaproteobacteria</taxon>
        <taxon>Hyphomicrobiales</taxon>
        <taxon>Rhizobiaceae</taxon>
        <taxon>Hoeflea</taxon>
    </lineage>
</organism>
<dbReference type="Proteomes" id="UP001148313">
    <property type="component" value="Unassembled WGS sequence"/>
</dbReference>
<name>A0ABT4VWK6_9HYPH</name>
<keyword evidence="1" id="KW-0808">Transferase</keyword>
<accession>A0ABT4VWK6</accession>
<dbReference type="Pfam" id="PF13523">
    <property type="entry name" value="Acetyltransf_8"/>
    <property type="match status" value="1"/>
</dbReference>
<dbReference type="EC" id="2.3.1.-" evidence="1"/>
<evidence type="ECO:0000313" key="2">
    <source>
        <dbReference type="Proteomes" id="UP001148313"/>
    </source>
</evidence>
<comment type="caution">
    <text evidence="1">The sequence shown here is derived from an EMBL/GenBank/DDBJ whole genome shotgun (WGS) entry which is preliminary data.</text>
</comment>
<proteinExistence type="predicted"/>
<keyword evidence="2" id="KW-1185">Reference proteome</keyword>
<evidence type="ECO:0000313" key="1">
    <source>
        <dbReference type="EMBL" id="MDA4848422.1"/>
    </source>
</evidence>
<dbReference type="EMBL" id="JAPJZH010000022">
    <property type="protein sequence ID" value="MDA4848422.1"/>
    <property type="molecule type" value="Genomic_DNA"/>
</dbReference>
<dbReference type="SUPFAM" id="SSF55729">
    <property type="entry name" value="Acyl-CoA N-acyltransferases (Nat)"/>
    <property type="match status" value="1"/>
</dbReference>
<dbReference type="Gene3D" id="3.40.630.30">
    <property type="match status" value="1"/>
</dbReference>
<dbReference type="RefSeq" id="WP_271092286.1">
    <property type="nucleotide sequence ID" value="NZ_JAPJZH010000022.1"/>
</dbReference>
<protein>
    <submittedName>
        <fullName evidence="1">GNAT family N-acetyltransferase</fullName>
        <ecNumber evidence="1">2.3.1.-</ecNumber>
    </submittedName>
</protein>
<dbReference type="InterPro" id="IPR016181">
    <property type="entry name" value="Acyl_CoA_acyltransferase"/>
</dbReference>
<reference evidence="1" key="1">
    <citation type="submission" date="2022-11" db="EMBL/GenBank/DDBJ databases">
        <title>Hoeflea poritis sp. nov., isolated from scleractinian coral Porites lutea.</title>
        <authorList>
            <person name="Zhang G."/>
            <person name="Wei Q."/>
            <person name="Cai L."/>
        </authorList>
    </citation>
    <scope>NUCLEOTIDE SEQUENCE</scope>
    <source>
        <strain evidence="1">E7-10</strain>
    </source>
</reference>
<keyword evidence="1" id="KW-0012">Acyltransferase</keyword>
<dbReference type="GO" id="GO:0016746">
    <property type="term" value="F:acyltransferase activity"/>
    <property type="evidence" value="ECO:0007669"/>
    <property type="project" value="UniProtKB-KW"/>
</dbReference>
<gene>
    <name evidence="1" type="ORF">OOZ53_23895</name>
</gene>
<sequence>MITLLPVKPAHRETIAEWLHSDHVSTWWGDPVGRLEQFDDTGPDNHALIASDGRPIGYLRWETVDPSTLASVGLDAIPPRSVDIDIFIGAMDAAGKGAGPAALELLFARLAETTDAPLAGLCRSVKNVRAHSAFRKAGCAHLTDFDAPVYGPCHVFVRYLRK</sequence>